<evidence type="ECO:0000313" key="9">
    <source>
        <dbReference type="Proteomes" id="UP000638648"/>
    </source>
</evidence>
<evidence type="ECO:0000256" key="1">
    <source>
        <dbReference type="ARBA" id="ARBA00008520"/>
    </source>
</evidence>
<dbReference type="PROSITE" id="PS01037">
    <property type="entry name" value="SBP_BACTERIAL_1"/>
    <property type="match status" value="1"/>
</dbReference>
<dbReference type="NCBIfam" id="TIGR01409">
    <property type="entry name" value="TAT_signal_seq"/>
    <property type="match status" value="1"/>
</dbReference>
<sequence length="474" mass="52585">MLPGAEVEEAQKLMERRAGMTRRGFIGAAGIGTVAAAASGCGVLPDGTIEGFVPATSKHTRIRLSVWGDVSDAAIYEKILNAWHQSQDTYRAKAEQYTGDYYAKVLANFAGGIPADVMYIQGWMWQPYAESRVLHPLDEFIERDGVRERWPNIENFTWNTRWKNQTYMAPVDGGSLVMYYNKDLFDKRRVPYPRPGWTWEEFQQMVPELTFTEGGKKYYGWAQAGGFLGAYGRAVPFMRRNGEVEWDRVVEPTKAMWNQPDIVSALQFTLCDAISKGWSPGPSAIQGGGISFATGRVAMVLEGPWYLPNLYGPLATTKAGINYDVVPPPAGTGGGNYSYAHIHGHVMAAQSTHKEGAWELIKFITGDVGQRIIAEGARMCATPTNVERIWAPIAGRDFRFHNTDAFVVSQREGTTPLVMGEGSPINAYGGEPLDSMWTALQSGQRSAAEIVEQYQPALQRVLDRYWAEREPSGN</sequence>
<dbReference type="AlphaFoldDB" id="A0A927N182"/>
<evidence type="ECO:0000256" key="4">
    <source>
        <dbReference type="ARBA" id="ARBA00022729"/>
    </source>
</evidence>
<gene>
    <name evidence="8" type="ORF">HEB94_007017</name>
</gene>
<dbReference type="Proteomes" id="UP000638648">
    <property type="component" value="Unassembled WGS sequence"/>
</dbReference>
<dbReference type="SUPFAM" id="SSF53850">
    <property type="entry name" value="Periplasmic binding protein-like II"/>
    <property type="match status" value="1"/>
</dbReference>
<keyword evidence="2" id="KW-0813">Transport</keyword>
<keyword evidence="8" id="KW-0762">Sugar transport</keyword>
<keyword evidence="9" id="KW-1185">Reference proteome</keyword>
<dbReference type="CDD" id="cd13585">
    <property type="entry name" value="PBP2_TMBP_like"/>
    <property type="match status" value="1"/>
</dbReference>
<evidence type="ECO:0000256" key="7">
    <source>
        <dbReference type="ARBA" id="ARBA00023288"/>
    </source>
</evidence>
<comment type="caution">
    <text evidence="8">The sequence shown here is derived from an EMBL/GenBank/DDBJ whole genome shotgun (WGS) entry which is preliminary data.</text>
</comment>
<keyword evidence="5" id="KW-0472">Membrane</keyword>
<dbReference type="InterPro" id="IPR006311">
    <property type="entry name" value="TAT_signal"/>
</dbReference>
<dbReference type="InterPro" id="IPR050490">
    <property type="entry name" value="Bact_solute-bd_prot1"/>
</dbReference>
<accession>A0A927N182</accession>
<evidence type="ECO:0000256" key="6">
    <source>
        <dbReference type="ARBA" id="ARBA00023139"/>
    </source>
</evidence>
<dbReference type="PROSITE" id="PS51318">
    <property type="entry name" value="TAT"/>
    <property type="match status" value="1"/>
</dbReference>
<keyword evidence="4" id="KW-0732">Signal</keyword>
<dbReference type="InterPro" id="IPR006061">
    <property type="entry name" value="SBP_1_CS"/>
</dbReference>
<name>A0A927N182_9ACTN</name>
<dbReference type="PANTHER" id="PTHR43649">
    <property type="entry name" value="ARABINOSE-BINDING PROTEIN-RELATED"/>
    <property type="match status" value="1"/>
</dbReference>
<dbReference type="PANTHER" id="PTHR43649:SF33">
    <property type="entry name" value="POLYGALACTURONAN_RHAMNOGALACTURONAN-BINDING PROTEIN YTCQ"/>
    <property type="match status" value="1"/>
</dbReference>
<keyword evidence="7" id="KW-0449">Lipoprotein</keyword>
<dbReference type="InterPro" id="IPR019546">
    <property type="entry name" value="TAT_signal_bac_arc"/>
</dbReference>
<dbReference type="EMBL" id="JADBEM010000001">
    <property type="protein sequence ID" value="MBE1610169.1"/>
    <property type="molecule type" value="Genomic_DNA"/>
</dbReference>
<dbReference type="GO" id="GO:0055085">
    <property type="term" value="P:transmembrane transport"/>
    <property type="evidence" value="ECO:0007669"/>
    <property type="project" value="InterPro"/>
</dbReference>
<organism evidence="8 9">
    <name type="scientific">Actinopolymorpha pittospori</name>
    <dbReference type="NCBI Taxonomy" id="648752"/>
    <lineage>
        <taxon>Bacteria</taxon>
        <taxon>Bacillati</taxon>
        <taxon>Actinomycetota</taxon>
        <taxon>Actinomycetes</taxon>
        <taxon>Propionibacteriales</taxon>
        <taxon>Actinopolymorphaceae</taxon>
        <taxon>Actinopolymorpha</taxon>
    </lineage>
</organism>
<evidence type="ECO:0000256" key="2">
    <source>
        <dbReference type="ARBA" id="ARBA00022448"/>
    </source>
</evidence>
<keyword evidence="3" id="KW-1003">Cell membrane</keyword>
<dbReference type="RefSeq" id="WP_192753579.1">
    <property type="nucleotide sequence ID" value="NZ_BAABJL010000131.1"/>
</dbReference>
<proteinExistence type="inferred from homology"/>
<comment type="similarity">
    <text evidence="1">Belongs to the bacterial solute-binding protein 1 family.</text>
</comment>
<evidence type="ECO:0000313" key="8">
    <source>
        <dbReference type="EMBL" id="MBE1610169.1"/>
    </source>
</evidence>
<evidence type="ECO:0000256" key="3">
    <source>
        <dbReference type="ARBA" id="ARBA00022475"/>
    </source>
</evidence>
<dbReference type="Gene3D" id="3.40.190.10">
    <property type="entry name" value="Periplasmic binding protein-like II"/>
    <property type="match status" value="1"/>
</dbReference>
<dbReference type="Pfam" id="PF01547">
    <property type="entry name" value="SBP_bac_1"/>
    <property type="match status" value="1"/>
</dbReference>
<keyword evidence="6" id="KW-0564">Palmitate</keyword>
<protein>
    <submittedName>
        <fullName evidence="8">Multiple sugar transport system substrate-binding protein</fullName>
    </submittedName>
</protein>
<evidence type="ECO:0000256" key="5">
    <source>
        <dbReference type="ARBA" id="ARBA00023136"/>
    </source>
</evidence>
<reference evidence="8" key="1">
    <citation type="submission" date="2020-10" db="EMBL/GenBank/DDBJ databases">
        <title>Sequencing the genomes of 1000 actinobacteria strains.</title>
        <authorList>
            <person name="Klenk H.-P."/>
        </authorList>
    </citation>
    <scope>NUCLEOTIDE SEQUENCE</scope>
    <source>
        <strain evidence="8">DSM 45354</strain>
    </source>
</reference>
<dbReference type="InterPro" id="IPR006059">
    <property type="entry name" value="SBP"/>
</dbReference>